<dbReference type="Gene3D" id="1.10.10.10">
    <property type="entry name" value="Winged helix-like DNA-binding domain superfamily/Winged helix DNA-binding domain"/>
    <property type="match status" value="1"/>
</dbReference>
<keyword evidence="4" id="KW-0804">Transcription</keyword>
<dbReference type="FunFam" id="1.10.10.10:FF:000001">
    <property type="entry name" value="LysR family transcriptional regulator"/>
    <property type="match status" value="1"/>
</dbReference>
<dbReference type="Gene3D" id="3.40.190.290">
    <property type="match status" value="1"/>
</dbReference>
<organism evidence="6 7">
    <name type="scientific">Kineobactrum salinum</name>
    <dbReference type="NCBI Taxonomy" id="2708301"/>
    <lineage>
        <taxon>Bacteria</taxon>
        <taxon>Pseudomonadati</taxon>
        <taxon>Pseudomonadota</taxon>
        <taxon>Gammaproteobacteria</taxon>
        <taxon>Cellvibrionales</taxon>
        <taxon>Halieaceae</taxon>
        <taxon>Kineobactrum</taxon>
    </lineage>
</organism>
<keyword evidence="7" id="KW-1185">Reference proteome</keyword>
<dbReference type="PROSITE" id="PS50931">
    <property type="entry name" value="HTH_LYSR"/>
    <property type="match status" value="1"/>
</dbReference>
<reference evidence="6 7" key="1">
    <citation type="submission" date="2020-02" db="EMBL/GenBank/DDBJ databases">
        <title>Genome sequencing for Kineobactrum sp. M2.</title>
        <authorList>
            <person name="Park S.-J."/>
        </authorList>
    </citation>
    <scope>NUCLEOTIDE SEQUENCE [LARGE SCALE GENOMIC DNA]</scope>
    <source>
        <strain evidence="6 7">M2</strain>
    </source>
</reference>
<dbReference type="InterPro" id="IPR036390">
    <property type="entry name" value="WH_DNA-bd_sf"/>
</dbReference>
<evidence type="ECO:0000256" key="2">
    <source>
        <dbReference type="ARBA" id="ARBA00023015"/>
    </source>
</evidence>
<dbReference type="EMBL" id="CP048711">
    <property type="protein sequence ID" value="QIB67270.1"/>
    <property type="molecule type" value="Genomic_DNA"/>
</dbReference>
<name>A0A6C0U531_9GAMM</name>
<accession>A0A6C0U531</accession>
<dbReference type="KEGG" id="kim:G3T16_19570"/>
<dbReference type="RefSeq" id="WP_163496697.1">
    <property type="nucleotide sequence ID" value="NZ_CP048711.1"/>
</dbReference>
<keyword evidence="2" id="KW-0805">Transcription regulation</keyword>
<dbReference type="PANTHER" id="PTHR30126">
    <property type="entry name" value="HTH-TYPE TRANSCRIPTIONAL REGULATOR"/>
    <property type="match status" value="1"/>
</dbReference>
<dbReference type="GO" id="GO:0000976">
    <property type="term" value="F:transcription cis-regulatory region binding"/>
    <property type="evidence" value="ECO:0007669"/>
    <property type="project" value="TreeGrafter"/>
</dbReference>
<dbReference type="AlphaFoldDB" id="A0A6C0U531"/>
<dbReference type="InterPro" id="IPR036388">
    <property type="entry name" value="WH-like_DNA-bd_sf"/>
</dbReference>
<proteinExistence type="inferred from homology"/>
<keyword evidence="3" id="KW-0238">DNA-binding</keyword>
<evidence type="ECO:0000313" key="6">
    <source>
        <dbReference type="EMBL" id="QIB67270.1"/>
    </source>
</evidence>
<feature type="domain" description="HTH lysR-type" evidence="5">
    <location>
        <begin position="1"/>
        <end position="58"/>
    </location>
</feature>
<evidence type="ECO:0000256" key="1">
    <source>
        <dbReference type="ARBA" id="ARBA00009437"/>
    </source>
</evidence>
<dbReference type="GO" id="GO:0003700">
    <property type="term" value="F:DNA-binding transcription factor activity"/>
    <property type="evidence" value="ECO:0007669"/>
    <property type="project" value="InterPro"/>
</dbReference>
<dbReference type="SUPFAM" id="SSF53850">
    <property type="entry name" value="Periplasmic binding protein-like II"/>
    <property type="match status" value="1"/>
</dbReference>
<dbReference type="Pfam" id="PF03466">
    <property type="entry name" value="LysR_substrate"/>
    <property type="match status" value="1"/>
</dbReference>
<sequence length="309" mass="33377">MDIQNLRAFLLVAEQGSFSLAAERLHLTQPAVSKRVALLEQQLGCELFDRIGRSVTPTEAGLALLPHAKAIVQQLRSAEQAVRDLSGAVGGRLRLATSHHIGLHRLPPVLSTFSETHPQVQIDIEFKDSEQAYDQITQGKTELALVTLAPGNDSNLVTLPLWHDPLAFMIARGHPLAAGGTCTLAELARHPAILPGLNTFTGQIVKRLFAEHALNLQVSMATNYLETIRMMASVGLGWTVLPRSMLDDSLVALAIRETEIERTLGIVYHRSRSLSRAASAFIGILQAFGDAARTDDRPASGGGLATARP</sequence>
<dbReference type="PRINTS" id="PR00039">
    <property type="entry name" value="HTHLYSR"/>
</dbReference>
<dbReference type="PANTHER" id="PTHR30126:SF81">
    <property type="entry name" value="HTH-TYPE TRANSCRIPTIONAL REGULATOR ILVY"/>
    <property type="match status" value="1"/>
</dbReference>
<comment type="similarity">
    <text evidence="1">Belongs to the LysR transcriptional regulatory family.</text>
</comment>
<dbReference type="InterPro" id="IPR000847">
    <property type="entry name" value="LysR_HTH_N"/>
</dbReference>
<dbReference type="Proteomes" id="UP000477680">
    <property type="component" value="Chromosome"/>
</dbReference>
<evidence type="ECO:0000313" key="7">
    <source>
        <dbReference type="Proteomes" id="UP000477680"/>
    </source>
</evidence>
<dbReference type="CDD" id="cd05466">
    <property type="entry name" value="PBP2_LTTR_substrate"/>
    <property type="match status" value="1"/>
</dbReference>
<gene>
    <name evidence="6" type="ORF">G3T16_19570</name>
</gene>
<dbReference type="Pfam" id="PF00126">
    <property type="entry name" value="HTH_1"/>
    <property type="match status" value="1"/>
</dbReference>
<dbReference type="InterPro" id="IPR005119">
    <property type="entry name" value="LysR_subst-bd"/>
</dbReference>
<evidence type="ECO:0000256" key="3">
    <source>
        <dbReference type="ARBA" id="ARBA00023125"/>
    </source>
</evidence>
<dbReference type="SUPFAM" id="SSF46785">
    <property type="entry name" value="Winged helix' DNA-binding domain"/>
    <property type="match status" value="1"/>
</dbReference>
<evidence type="ECO:0000259" key="5">
    <source>
        <dbReference type="PROSITE" id="PS50931"/>
    </source>
</evidence>
<protein>
    <submittedName>
        <fullName evidence="6">LysR family transcriptional regulator</fullName>
    </submittedName>
</protein>
<evidence type="ECO:0000256" key="4">
    <source>
        <dbReference type="ARBA" id="ARBA00023163"/>
    </source>
</evidence>